<dbReference type="OrthoDB" id="9795554at2"/>
<dbReference type="InterPro" id="IPR005181">
    <property type="entry name" value="SASA"/>
</dbReference>
<keyword evidence="1" id="KW-0378">Hydrolase</keyword>
<dbReference type="GO" id="GO:0001681">
    <property type="term" value="F:sialate O-acetylesterase activity"/>
    <property type="evidence" value="ECO:0007669"/>
    <property type="project" value="InterPro"/>
</dbReference>
<evidence type="ECO:0000313" key="4">
    <source>
        <dbReference type="Proteomes" id="UP000315471"/>
    </source>
</evidence>
<keyword evidence="4" id="KW-1185">Reference proteome</keyword>
<dbReference type="AlphaFoldDB" id="A0A5C6EB41"/>
<dbReference type="PANTHER" id="PTHR22901">
    <property type="entry name" value="SIALATE O-ACETYLESTERASE"/>
    <property type="match status" value="1"/>
</dbReference>
<evidence type="ECO:0000313" key="3">
    <source>
        <dbReference type="EMBL" id="TWU44389.1"/>
    </source>
</evidence>
<feature type="domain" description="Sialate O-acetylesterase" evidence="2">
    <location>
        <begin position="301"/>
        <end position="395"/>
    </location>
</feature>
<comment type="caution">
    <text evidence="3">The sequence shown here is derived from an EMBL/GenBank/DDBJ whole genome shotgun (WGS) entry which is preliminary data.</text>
</comment>
<dbReference type="EMBL" id="SJPY01000002">
    <property type="protein sequence ID" value="TWU44389.1"/>
    <property type="molecule type" value="Genomic_DNA"/>
</dbReference>
<dbReference type="InterPro" id="IPR039329">
    <property type="entry name" value="SIAE"/>
</dbReference>
<evidence type="ECO:0000256" key="1">
    <source>
        <dbReference type="ARBA" id="ARBA00022801"/>
    </source>
</evidence>
<dbReference type="PANTHER" id="PTHR22901:SF0">
    <property type="entry name" value="SIALATE O-ACETYLESTERASE"/>
    <property type="match status" value="1"/>
</dbReference>
<dbReference type="Pfam" id="PF03629">
    <property type="entry name" value="SASA"/>
    <property type="match status" value="1"/>
</dbReference>
<dbReference type="RefSeq" id="WP_146599349.1">
    <property type="nucleotide sequence ID" value="NZ_SJPY01000002.1"/>
</dbReference>
<sequence length="524" mass="58350">MKRLLEYISIPTHRIFTRSQASDVWGWGLRFSMLAMLFSANTSLQAQVKLASIFSDNMVLQQDQQVKIWGTAPAGNLVTVKASWNESVSTSTNDKGQWEATLTTPKAGPDSYELSIVSDEATVRLNNVVTGEVWFCSGQSNMNFQLRRSKGVKQDTMLANNPQIRFFQSGKTGWQVSTYDIAKDFSAVGFYFGLSLHQKLNVPVGLIQSTVGGSPAEAWTPLETLQNDPALKVVVDRWDRWLADYNATDASAYNSALKQWEANGKRGIEPPMPRSVYSIKRYHHQRGILFKDKVKPFIPFAIKGVIWYQGEGNVEWGNEYEHLFTSLISAWRNAWGQGDFPFFFVQIPPYNYSDRFGKDRRLQAPILREGQNRAQALPNTGMVCTMDIGDPDNVHPIIKKPIGERLALIALAKTYGFNTIEYSGPTFKRCSVTGDKVTVEFDHTAQGLVAKDGAAKWFELAGPDGVFHPAIAALEGHKAIVSSNSVTEPIKIRYAWQSAPITNVFNSEGLPAVPFLADTSSTSR</sequence>
<dbReference type="SUPFAM" id="SSF52266">
    <property type="entry name" value="SGNH hydrolase"/>
    <property type="match status" value="1"/>
</dbReference>
<name>A0A5C6EB41_9BACT</name>
<accession>A0A5C6EB41</accession>
<evidence type="ECO:0000259" key="2">
    <source>
        <dbReference type="Pfam" id="PF03629"/>
    </source>
</evidence>
<proteinExistence type="predicted"/>
<dbReference type="GO" id="GO:0005975">
    <property type="term" value="P:carbohydrate metabolic process"/>
    <property type="evidence" value="ECO:0007669"/>
    <property type="project" value="TreeGrafter"/>
</dbReference>
<dbReference type="InterPro" id="IPR036514">
    <property type="entry name" value="SGNH_hydro_sf"/>
</dbReference>
<protein>
    <recommendedName>
        <fullName evidence="2">Sialate O-acetylesterase domain-containing protein</fullName>
    </recommendedName>
</protein>
<organism evidence="3 4">
    <name type="scientific">Novipirellula aureliae</name>
    <dbReference type="NCBI Taxonomy" id="2527966"/>
    <lineage>
        <taxon>Bacteria</taxon>
        <taxon>Pseudomonadati</taxon>
        <taxon>Planctomycetota</taxon>
        <taxon>Planctomycetia</taxon>
        <taxon>Pirellulales</taxon>
        <taxon>Pirellulaceae</taxon>
        <taxon>Novipirellula</taxon>
    </lineage>
</organism>
<reference evidence="3 4" key="1">
    <citation type="submission" date="2019-02" db="EMBL/GenBank/DDBJ databases">
        <title>Deep-cultivation of Planctomycetes and their phenomic and genomic characterization uncovers novel biology.</title>
        <authorList>
            <person name="Wiegand S."/>
            <person name="Jogler M."/>
            <person name="Boedeker C."/>
            <person name="Pinto D."/>
            <person name="Vollmers J."/>
            <person name="Rivas-Marin E."/>
            <person name="Kohn T."/>
            <person name="Peeters S.H."/>
            <person name="Heuer A."/>
            <person name="Rast P."/>
            <person name="Oberbeckmann S."/>
            <person name="Bunk B."/>
            <person name="Jeske O."/>
            <person name="Meyerdierks A."/>
            <person name="Storesund J.E."/>
            <person name="Kallscheuer N."/>
            <person name="Luecker S."/>
            <person name="Lage O.M."/>
            <person name="Pohl T."/>
            <person name="Merkel B.J."/>
            <person name="Hornburger P."/>
            <person name="Mueller R.-W."/>
            <person name="Bruemmer F."/>
            <person name="Labrenz M."/>
            <person name="Spormann A.M."/>
            <person name="Op Den Camp H."/>
            <person name="Overmann J."/>
            <person name="Amann R."/>
            <person name="Jetten M.S.M."/>
            <person name="Mascher T."/>
            <person name="Medema M.H."/>
            <person name="Devos D.P."/>
            <person name="Kaster A.-K."/>
            <person name="Ovreas L."/>
            <person name="Rohde M."/>
            <person name="Galperin M.Y."/>
            <person name="Jogler C."/>
        </authorList>
    </citation>
    <scope>NUCLEOTIDE SEQUENCE [LARGE SCALE GENOMIC DNA]</scope>
    <source>
        <strain evidence="3 4">Q31b</strain>
    </source>
</reference>
<dbReference type="Gene3D" id="3.40.50.1110">
    <property type="entry name" value="SGNH hydrolase"/>
    <property type="match status" value="1"/>
</dbReference>
<dbReference type="Gene3D" id="2.60.40.10">
    <property type="entry name" value="Immunoglobulins"/>
    <property type="match status" value="1"/>
</dbReference>
<gene>
    <name evidence="3" type="ORF">Q31b_19250</name>
</gene>
<dbReference type="InterPro" id="IPR013783">
    <property type="entry name" value="Ig-like_fold"/>
</dbReference>
<dbReference type="Proteomes" id="UP000315471">
    <property type="component" value="Unassembled WGS sequence"/>
</dbReference>